<accession>A0ABV0RY55</accession>
<feature type="region of interest" description="Disordered" evidence="1">
    <location>
        <begin position="1"/>
        <end position="22"/>
    </location>
</feature>
<gene>
    <name evidence="2" type="ORF">XENOCAPTIV_011359</name>
</gene>
<dbReference type="Proteomes" id="UP001434883">
    <property type="component" value="Unassembled WGS sequence"/>
</dbReference>
<reference evidence="2 3" key="1">
    <citation type="submission" date="2021-06" db="EMBL/GenBank/DDBJ databases">
        <authorList>
            <person name="Palmer J.M."/>
        </authorList>
    </citation>
    <scope>NUCLEOTIDE SEQUENCE [LARGE SCALE GENOMIC DNA]</scope>
    <source>
        <strain evidence="2 3">XC_2019</strain>
        <tissue evidence="2">Muscle</tissue>
    </source>
</reference>
<dbReference type="EMBL" id="JAHRIN010061248">
    <property type="protein sequence ID" value="MEQ2213212.1"/>
    <property type="molecule type" value="Genomic_DNA"/>
</dbReference>
<evidence type="ECO:0000313" key="3">
    <source>
        <dbReference type="Proteomes" id="UP001434883"/>
    </source>
</evidence>
<organism evidence="2 3">
    <name type="scientific">Xenoophorus captivus</name>
    <dbReference type="NCBI Taxonomy" id="1517983"/>
    <lineage>
        <taxon>Eukaryota</taxon>
        <taxon>Metazoa</taxon>
        <taxon>Chordata</taxon>
        <taxon>Craniata</taxon>
        <taxon>Vertebrata</taxon>
        <taxon>Euteleostomi</taxon>
        <taxon>Actinopterygii</taxon>
        <taxon>Neopterygii</taxon>
        <taxon>Teleostei</taxon>
        <taxon>Neoteleostei</taxon>
        <taxon>Acanthomorphata</taxon>
        <taxon>Ovalentaria</taxon>
        <taxon>Atherinomorphae</taxon>
        <taxon>Cyprinodontiformes</taxon>
        <taxon>Goodeidae</taxon>
        <taxon>Xenoophorus</taxon>
    </lineage>
</organism>
<proteinExistence type="predicted"/>
<sequence>MSGHLPLHTPSHSHTHVGPWGAGTSSAGTCVRRSRCVLVSSLAFSGGTLTTVLDYLRPPIKCGTYFLPSHSLLMTGVSARQCVGGSLHLGLGAWVSASSLLVAAW</sequence>
<keyword evidence="3" id="KW-1185">Reference proteome</keyword>
<evidence type="ECO:0000256" key="1">
    <source>
        <dbReference type="SAM" id="MobiDB-lite"/>
    </source>
</evidence>
<comment type="caution">
    <text evidence="2">The sequence shown here is derived from an EMBL/GenBank/DDBJ whole genome shotgun (WGS) entry which is preliminary data.</text>
</comment>
<evidence type="ECO:0000313" key="2">
    <source>
        <dbReference type="EMBL" id="MEQ2213212.1"/>
    </source>
</evidence>
<protein>
    <submittedName>
        <fullName evidence="2">Uncharacterized protein</fullName>
    </submittedName>
</protein>
<name>A0ABV0RY55_9TELE</name>